<dbReference type="InterPro" id="IPR052245">
    <property type="entry name" value="Plant_Stress_Dev_TF"/>
</dbReference>
<dbReference type="PANTHER" id="PTHR44191">
    <property type="entry name" value="TRANSCRIPTION FACTOR KUA1"/>
    <property type="match status" value="1"/>
</dbReference>
<name>A0A7S0R0N2_9CHLO</name>
<keyword evidence="3" id="KW-0238">DNA-binding</keyword>
<dbReference type="EMBL" id="HBFA01013563">
    <property type="protein sequence ID" value="CAD8662097.1"/>
    <property type="molecule type" value="Transcribed_RNA"/>
</dbReference>
<dbReference type="InterPro" id="IPR001005">
    <property type="entry name" value="SANT/Myb"/>
</dbReference>
<organism evidence="10">
    <name type="scientific">Pyramimonas obovata</name>
    <dbReference type="NCBI Taxonomy" id="1411642"/>
    <lineage>
        <taxon>Eukaryota</taxon>
        <taxon>Viridiplantae</taxon>
        <taxon>Chlorophyta</taxon>
        <taxon>Pyramimonadophyceae</taxon>
        <taxon>Pyramimonadales</taxon>
        <taxon>Pyramimonadaceae</taxon>
        <taxon>Pyramimonas</taxon>
        <taxon>Pyramimonas incertae sedis</taxon>
    </lineage>
</organism>
<proteinExistence type="predicted"/>
<gene>
    <name evidence="10" type="ORF">POBO1169_LOCUS7072</name>
</gene>
<evidence type="ECO:0000256" key="6">
    <source>
        <dbReference type="SAM" id="MobiDB-lite"/>
    </source>
</evidence>
<dbReference type="InterPro" id="IPR017930">
    <property type="entry name" value="Myb_dom"/>
</dbReference>
<dbReference type="SUPFAM" id="SSF46689">
    <property type="entry name" value="Homeodomain-like"/>
    <property type="match status" value="1"/>
</dbReference>
<feature type="compositionally biased region" description="Acidic residues" evidence="6">
    <location>
        <begin position="42"/>
        <end position="59"/>
    </location>
</feature>
<feature type="domain" description="SANT" evidence="8">
    <location>
        <begin position="80"/>
        <end position="128"/>
    </location>
</feature>
<dbReference type="GO" id="GO:0003677">
    <property type="term" value="F:DNA binding"/>
    <property type="evidence" value="ECO:0007669"/>
    <property type="project" value="UniProtKB-KW"/>
</dbReference>
<comment type="subcellular location">
    <subcellularLocation>
        <location evidence="1">Nucleus</location>
    </subcellularLocation>
</comment>
<keyword evidence="4" id="KW-0804">Transcription</keyword>
<evidence type="ECO:0000259" key="7">
    <source>
        <dbReference type="PROSITE" id="PS50090"/>
    </source>
</evidence>
<evidence type="ECO:0000259" key="8">
    <source>
        <dbReference type="PROSITE" id="PS51293"/>
    </source>
</evidence>
<dbReference type="FunFam" id="1.10.10.60:FF:000009">
    <property type="entry name" value="transcription factor MYB1R1"/>
    <property type="match status" value="1"/>
</dbReference>
<dbReference type="InterPro" id="IPR017884">
    <property type="entry name" value="SANT_dom"/>
</dbReference>
<accession>A0A7S0R0N2</accession>
<dbReference type="AlphaFoldDB" id="A0A7S0R0N2"/>
<dbReference type="PROSITE" id="PS50090">
    <property type="entry name" value="MYB_LIKE"/>
    <property type="match status" value="1"/>
</dbReference>
<dbReference type="CDD" id="cd00167">
    <property type="entry name" value="SANT"/>
    <property type="match status" value="1"/>
</dbReference>
<keyword evidence="5" id="KW-0539">Nucleus</keyword>
<dbReference type="InterPro" id="IPR009057">
    <property type="entry name" value="Homeodomain-like_sf"/>
</dbReference>
<dbReference type="PANTHER" id="PTHR44191:SF62">
    <property type="entry name" value="OS04G0341900 PROTEIN"/>
    <property type="match status" value="1"/>
</dbReference>
<dbReference type="Pfam" id="PF00249">
    <property type="entry name" value="Myb_DNA-binding"/>
    <property type="match status" value="1"/>
</dbReference>
<dbReference type="GO" id="GO:0006355">
    <property type="term" value="P:regulation of DNA-templated transcription"/>
    <property type="evidence" value="ECO:0007669"/>
    <property type="project" value="UniProtKB-ARBA"/>
</dbReference>
<evidence type="ECO:0000256" key="4">
    <source>
        <dbReference type="ARBA" id="ARBA00023163"/>
    </source>
</evidence>
<feature type="domain" description="Myb-like" evidence="7">
    <location>
        <begin position="72"/>
        <end position="124"/>
    </location>
</feature>
<sequence length="358" mass="38633">MSSMRHELEPDAMRKVQSMGNLHTSFHTVDGMPSLARVGEMEQLEEPSCVEDREAEEGYASDSTVPATASSRERKKGVPWTEDEHRLFLLGLQKLGKGDWRGISRHFVQSRTPTQVASHAQKYFIRQNNLNKRKRRSSLFDIVSDAVGPRPPSSTAAATKENSHPTSSAPAVASMPQPTGFSYMGHPPPPFPMHMPRVAATGSFAGSLNAKTAERAAEGEAKPTFLNSALQPSSHTAAVPPFHDPRCPLPLPWSYPGIGAYHAAAKSISALSLGNNPKLCKPTATLATRANWPLRFPFPGIPESEVERVASTSPPSHVAPLAASAISPSQQTKETTARPHKDSKSVVDGSYRGLAIPI</sequence>
<evidence type="ECO:0000259" key="9">
    <source>
        <dbReference type="PROSITE" id="PS51294"/>
    </source>
</evidence>
<protein>
    <submittedName>
        <fullName evidence="10">Uncharacterized protein</fullName>
    </submittedName>
</protein>
<dbReference type="PROSITE" id="PS51294">
    <property type="entry name" value="HTH_MYB"/>
    <property type="match status" value="1"/>
</dbReference>
<dbReference type="Gene3D" id="1.10.10.60">
    <property type="entry name" value="Homeodomain-like"/>
    <property type="match status" value="1"/>
</dbReference>
<feature type="region of interest" description="Disordered" evidence="6">
    <location>
        <begin position="144"/>
        <end position="174"/>
    </location>
</feature>
<evidence type="ECO:0000256" key="1">
    <source>
        <dbReference type="ARBA" id="ARBA00004123"/>
    </source>
</evidence>
<dbReference type="InterPro" id="IPR006447">
    <property type="entry name" value="Myb_dom_plants"/>
</dbReference>
<feature type="domain" description="HTH myb-type" evidence="9">
    <location>
        <begin position="72"/>
        <end position="128"/>
    </location>
</feature>
<keyword evidence="2" id="KW-0805">Transcription regulation</keyword>
<feature type="compositionally biased region" description="Basic and acidic residues" evidence="6">
    <location>
        <begin position="335"/>
        <end position="345"/>
    </location>
</feature>
<feature type="region of interest" description="Disordered" evidence="6">
    <location>
        <begin position="36"/>
        <end position="79"/>
    </location>
</feature>
<evidence type="ECO:0000313" key="10">
    <source>
        <dbReference type="EMBL" id="CAD8662097.1"/>
    </source>
</evidence>
<reference evidence="10" key="1">
    <citation type="submission" date="2021-01" db="EMBL/GenBank/DDBJ databases">
        <authorList>
            <person name="Corre E."/>
            <person name="Pelletier E."/>
            <person name="Niang G."/>
            <person name="Scheremetjew M."/>
            <person name="Finn R."/>
            <person name="Kale V."/>
            <person name="Holt S."/>
            <person name="Cochrane G."/>
            <person name="Meng A."/>
            <person name="Brown T."/>
            <person name="Cohen L."/>
        </authorList>
    </citation>
    <scope>NUCLEOTIDE SEQUENCE</scope>
    <source>
        <strain evidence="10">CCMP722</strain>
    </source>
</reference>
<feature type="region of interest" description="Disordered" evidence="6">
    <location>
        <begin position="307"/>
        <end position="358"/>
    </location>
</feature>
<evidence type="ECO:0000256" key="3">
    <source>
        <dbReference type="ARBA" id="ARBA00023125"/>
    </source>
</evidence>
<dbReference type="PROSITE" id="PS51293">
    <property type="entry name" value="SANT"/>
    <property type="match status" value="1"/>
</dbReference>
<evidence type="ECO:0000256" key="2">
    <source>
        <dbReference type="ARBA" id="ARBA00023015"/>
    </source>
</evidence>
<evidence type="ECO:0000256" key="5">
    <source>
        <dbReference type="ARBA" id="ARBA00023242"/>
    </source>
</evidence>
<dbReference type="SMART" id="SM00717">
    <property type="entry name" value="SANT"/>
    <property type="match status" value="1"/>
</dbReference>
<dbReference type="GO" id="GO:0005634">
    <property type="term" value="C:nucleus"/>
    <property type="evidence" value="ECO:0007669"/>
    <property type="project" value="UniProtKB-SubCell"/>
</dbReference>
<dbReference type="NCBIfam" id="TIGR01557">
    <property type="entry name" value="myb_SHAQKYF"/>
    <property type="match status" value="1"/>
</dbReference>
<feature type="compositionally biased region" description="Polar residues" evidence="6">
    <location>
        <begin position="61"/>
        <end position="70"/>
    </location>
</feature>